<proteinExistence type="inferred from homology"/>
<evidence type="ECO:0000313" key="14">
    <source>
        <dbReference type="EMBL" id="NYT71902.1"/>
    </source>
</evidence>
<evidence type="ECO:0000313" key="15">
    <source>
        <dbReference type="Proteomes" id="UP000520876"/>
    </source>
</evidence>
<evidence type="ECO:0000256" key="10">
    <source>
        <dbReference type="ARBA" id="ARBA00033171"/>
    </source>
</evidence>
<feature type="signal peptide" evidence="12">
    <location>
        <begin position="1"/>
        <end position="30"/>
    </location>
</feature>
<dbReference type="GO" id="GO:0016740">
    <property type="term" value="F:transferase activity"/>
    <property type="evidence" value="ECO:0007669"/>
    <property type="project" value="UniProtKB-KW"/>
</dbReference>
<evidence type="ECO:0000256" key="6">
    <source>
        <dbReference type="ARBA" id="ARBA00022723"/>
    </source>
</evidence>
<evidence type="ECO:0000256" key="8">
    <source>
        <dbReference type="ARBA" id="ARBA00022977"/>
    </source>
</evidence>
<reference evidence="14 15" key="1">
    <citation type="submission" date="2020-07" db="EMBL/GenBank/DDBJ databases">
        <title>Halomonas sp. QX-2 draft genome sequence.</title>
        <authorList>
            <person name="Qiu X."/>
        </authorList>
    </citation>
    <scope>NUCLEOTIDE SEQUENCE [LARGE SCALE GENOMIC DNA]</scope>
    <source>
        <strain evidence="14 15">QX-2</strain>
    </source>
</reference>
<comment type="caution">
    <text evidence="14">The sequence shown here is derived from an EMBL/GenBank/DDBJ whole genome shotgun (WGS) entry which is preliminary data.</text>
</comment>
<organism evidence="14 15">
    <name type="scientific">Vreelandella sedimenti</name>
    <dbReference type="NCBI Taxonomy" id="2729618"/>
    <lineage>
        <taxon>Bacteria</taxon>
        <taxon>Pseudomonadati</taxon>
        <taxon>Pseudomonadota</taxon>
        <taxon>Gammaproteobacteria</taxon>
        <taxon>Oceanospirillales</taxon>
        <taxon>Halomonadaceae</taxon>
        <taxon>Vreelandella</taxon>
    </lineage>
</organism>
<keyword evidence="6" id="KW-0479">Metal-binding</keyword>
<evidence type="ECO:0000256" key="7">
    <source>
        <dbReference type="ARBA" id="ARBA00022898"/>
    </source>
</evidence>
<dbReference type="Gene3D" id="3.40.190.10">
    <property type="entry name" value="Periplasmic binding protein-like II"/>
    <property type="match status" value="2"/>
</dbReference>
<keyword evidence="9" id="KW-0408">Iron</keyword>
<evidence type="ECO:0000256" key="4">
    <source>
        <dbReference type="ARBA" id="ARBA00011738"/>
    </source>
</evidence>
<name>A0A7Z0SKZ9_9GAMM</name>
<dbReference type="InterPro" id="IPR015168">
    <property type="entry name" value="SsuA/THI5"/>
</dbReference>
<dbReference type="Pfam" id="PF09084">
    <property type="entry name" value="NMT1"/>
    <property type="match status" value="1"/>
</dbReference>
<keyword evidence="8" id="KW-0784">Thiamine biosynthesis</keyword>
<keyword evidence="15" id="KW-1185">Reference proteome</keyword>
<keyword evidence="12" id="KW-0732">Signal</keyword>
<dbReference type="PANTHER" id="PTHR31528">
    <property type="entry name" value="4-AMINO-5-HYDROXYMETHYL-2-METHYLPYRIMIDINE PHOSPHATE SYNTHASE THI11-RELATED"/>
    <property type="match status" value="1"/>
</dbReference>
<sequence length="341" mass="37628">MKSTISKWHRLNAALAVILLPIIFSHSATAQTLTEASVRLKWLPQAQFAGFYVAKEKGFYIENGIDLTINPGGPNVLTENLVATGSDTFGLAGGAPSVISSRENGLPVVAIGLGTQQTDFVFVAKNDGPVETIQDFKGHSVSTWFTGANHILSAMLADQGVDQDDVNIQPQQVSVTPFVNGSVDVVTATWYNELNTIRNAVGEESLRFFIPEDYGISIPRDALITSERTLANSPELVTHFVEATIRGWKYAFDHPDEAIDIVMQQSPTLERDHQETMLAEMQRLMTADAAQDHGLYWLDREKLLKTHDLLRRYDVISSDIDIDSAFNISILESIPLADRMP</sequence>
<comment type="similarity">
    <text evidence="3">Belongs to the NMT1/THI5 family.</text>
</comment>
<dbReference type="InterPro" id="IPR027939">
    <property type="entry name" value="NMT1/THI5"/>
</dbReference>
<accession>A0A7Z0SKZ9</accession>
<evidence type="ECO:0000259" key="13">
    <source>
        <dbReference type="Pfam" id="PF09084"/>
    </source>
</evidence>
<comment type="function">
    <text evidence="1">Responsible for the formation of the pyrimidine heterocycle in the thiamine biosynthesis pathway. Catalyzes the formation of hydroxymethylpyrimidine phosphate (HMP-P) from histidine and pyridoxal phosphate (PLP). The protein uses PLP and the active site histidine to form HMP-P, generating an inactive enzyme. The enzyme can only undergo a single turnover, which suggests it is a suicide enzyme.</text>
</comment>
<evidence type="ECO:0000256" key="11">
    <source>
        <dbReference type="ARBA" id="ARBA00048179"/>
    </source>
</evidence>
<evidence type="ECO:0000256" key="3">
    <source>
        <dbReference type="ARBA" id="ARBA00009406"/>
    </source>
</evidence>
<protein>
    <recommendedName>
        <fullName evidence="10">Thiamine pyrimidine synthase</fullName>
    </recommendedName>
</protein>
<dbReference type="AlphaFoldDB" id="A0A7Z0SKZ9"/>
<comment type="catalytic activity">
    <reaction evidence="11">
        <text>N(6)-(pyridoxal phosphate)-L-lysyl-[4-amino-5-hydroxymethyl-2-methylpyrimidine phosphate synthase] + L-histidyl-[4-amino-5-hydroxymethyl-2-methylpyrimidine phosphate synthase] + 2 Fe(3+) + 4 H2O = L-lysyl-[4-amino-5-hydroxymethyl-2-methylpyrimidine phosphate synthase] + (2S)-2-amino-5-hydroxy-4-oxopentanoyl-[4-amino-5-hydroxymethyl-2-methylpyrimidine phosphate synthase] + 4-amino-2-methyl-5-(phosphooxymethyl)pyrimidine + 3-oxopropanoate + 2 Fe(2+) + 2 H(+)</text>
        <dbReference type="Rhea" id="RHEA:65756"/>
        <dbReference type="Rhea" id="RHEA-COMP:16892"/>
        <dbReference type="Rhea" id="RHEA-COMP:16893"/>
        <dbReference type="Rhea" id="RHEA-COMP:16894"/>
        <dbReference type="Rhea" id="RHEA-COMP:16895"/>
        <dbReference type="ChEBI" id="CHEBI:15377"/>
        <dbReference type="ChEBI" id="CHEBI:15378"/>
        <dbReference type="ChEBI" id="CHEBI:29033"/>
        <dbReference type="ChEBI" id="CHEBI:29034"/>
        <dbReference type="ChEBI" id="CHEBI:29969"/>
        <dbReference type="ChEBI" id="CHEBI:29979"/>
        <dbReference type="ChEBI" id="CHEBI:33190"/>
        <dbReference type="ChEBI" id="CHEBI:58354"/>
        <dbReference type="ChEBI" id="CHEBI:143915"/>
        <dbReference type="ChEBI" id="CHEBI:157692"/>
    </reaction>
    <physiologicalReaction direction="left-to-right" evidence="11">
        <dbReference type="Rhea" id="RHEA:65757"/>
    </physiologicalReaction>
</comment>
<comment type="pathway">
    <text evidence="2">Cofactor biosynthesis; thiamine diphosphate biosynthesis.</text>
</comment>
<dbReference type="Proteomes" id="UP000520876">
    <property type="component" value="Unassembled WGS sequence"/>
</dbReference>
<keyword evidence="7" id="KW-0663">Pyridoxal phosphate</keyword>
<feature type="chain" id="PRO_5030817474" description="Thiamine pyrimidine synthase" evidence="12">
    <location>
        <begin position="31"/>
        <end position="341"/>
    </location>
</feature>
<keyword evidence="5" id="KW-0808">Transferase</keyword>
<evidence type="ECO:0000256" key="9">
    <source>
        <dbReference type="ARBA" id="ARBA00023004"/>
    </source>
</evidence>
<gene>
    <name evidence="14" type="ORF">HZU72_05600</name>
</gene>
<dbReference type="RefSeq" id="WP_180090917.1">
    <property type="nucleotide sequence ID" value="NZ_CAXAZJ010000006.1"/>
</dbReference>
<evidence type="ECO:0000256" key="2">
    <source>
        <dbReference type="ARBA" id="ARBA00004948"/>
    </source>
</evidence>
<dbReference type="GO" id="GO:0009228">
    <property type="term" value="P:thiamine biosynthetic process"/>
    <property type="evidence" value="ECO:0007669"/>
    <property type="project" value="UniProtKB-KW"/>
</dbReference>
<evidence type="ECO:0000256" key="1">
    <source>
        <dbReference type="ARBA" id="ARBA00003469"/>
    </source>
</evidence>
<feature type="domain" description="SsuA/THI5-like" evidence="13">
    <location>
        <begin position="46"/>
        <end position="258"/>
    </location>
</feature>
<dbReference type="SUPFAM" id="SSF53850">
    <property type="entry name" value="Periplasmic binding protein-like II"/>
    <property type="match status" value="1"/>
</dbReference>
<evidence type="ECO:0000256" key="5">
    <source>
        <dbReference type="ARBA" id="ARBA00022679"/>
    </source>
</evidence>
<dbReference type="PANTHER" id="PTHR31528:SF1">
    <property type="entry name" value="4-AMINO-5-HYDROXYMETHYL-2-METHYLPYRIMIDINE PHOSPHATE SYNTHASE THI11-RELATED"/>
    <property type="match status" value="1"/>
</dbReference>
<dbReference type="GO" id="GO:0046872">
    <property type="term" value="F:metal ion binding"/>
    <property type="evidence" value="ECO:0007669"/>
    <property type="project" value="UniProtKB-KW"/>
</dbReference>
<comment type="subunit">
    <text evidence="4">Homodimer.</text>
</comment>
<evidence type="ECO:0000256" key="12">
    <source>
        <dbReference type="SAM" id="SignalP"/>
    </source>
</evidence>
<dbReference type="EMBL" id="JACCGK010000004">
    <property type="protein sequence ID" value="NYT71902.1"/>
    <property type="molecule type" value="Genomic_DNA"/>
</dbReference>